<dbReference type="CDD" id="cd06224">
    <property type="entry name" value="REM"/>
    <property type="match status" value="1"/>
</dbReference>
<dbReference type="InterPro" id="IPR001895">
    <property type="entry name" value="RASGEF_cat_dom"/>
</dbReference>
<dbReference type="SMART" id="SM00147">
    <property type="entry name" value="RasGEF"/>
    <property type="match status" value="1"/>
</dbReference>
<dbReference type="SMART" id="SM00229">
    <property type="entry name" value="RasGEFN"/>
    <property type="match status" value="1"/>
</dbReference>
<keyword evidence="10" id="KW-1185">Reference proteome</keyword>
<dbReference type="GO" id="GO:0005886">
    <property type="term" value="C:plasma membrane"/>
    <property type="evidence" value="ECO:0007669"/>
    <property type="project" value="TreeGrafter"/>
</dbReference>
<dbReference type="GO" id="GO:0007265">
    <property type="term" value="P:Ras protein signal transduction"/>
    <property type="evidence" value="ECO:0007669"/>
    <property type="project" value="TreeGrafter"/>
</dbReference>
<feature type="compositionally biased region" description="Low complexity" evidence="5">
    <location>
        <begin position="107"/>
        <end position="140"/>
    </location>
</feature>
<dbReference type="CDD" id="cd11883">
    <property type="entry name" value="SH3_Sdc25"/>
    <property type="match status" value="1"/>
</dbReference>
<feature type="region of interest" description="Disordered" evidence="5">
    <location>
        <begin position="1027"/>
        <end position="1052"/>
    </location>
</feature>
<dbReference type="SUPFAM" id="SSF48366">
    <property type="entry name" value="Ras GEF"/>
    <property type="match status" value="1"/>
</dbReference>
<feature type="region of interest" description="Disordered" evidence="5">
    <location>
        <begin position="202"/>
        <end position="221"/>
    </location>
</feature>
<dbReference type="Pfam" id="PF00617">
    <property type="entry name" value="RasGEF"/>
    <property type="match status" value="1"/>
</dbReference>
<feature type="compositionally biased region" description="Low complexity" evidence="5">
    <location>
        <begin position="156"/>
        <end position="165"/>
    </location>
</feature>
<evidence type="ECO:0000256" key="4">
    <source>
        <dbReference type="PROSITE-ProRule" id="PRU00192"/>
    </source>
</evidence>
<dbReference type="InterPro" id="IPR023578">
    <property type="entry name" value="Ras_GEF_dom_sf"/>
</dbReference>
<feature type="region of interest" description="Disordered" evidence="5">
    <location>
        <begin position="840"/>
        <end position="988"/>
    </location>
</feature>
<dbReference type="PANTHER" id="PTHR23113">
    <property type="entry name" value="GUANINE NUCLEOTIDE EXCHANGE FACTOR"/>
    <property type="match status" value="1"/>
</dbReference>
<feature type="domain" description="SH3" evidence="6">
    <location>
        <begin position="162"/>
        <end position="240"/>
    </location>
</feature>
<accession>A0AAF1BPA0</accession>
<protein>
    <submittedName>
        <fullName evidence="9">Cell division control protein 25</fullName>
    </submittedName>
</protein>
<dbReference type="Gene3D" id="1.10.840.10">
    <property type="entry name" value="Ras guanine-nucleotide exchange factors catalytic domain"/>
    <property type="match status" value="1"/>
</dbReference>
<sequence length="1535" mass="165191">MQLVSPALHPVPGGAASSSSSSSTIGGGATTTTTASQGSSSSNAGFSSPPTANGSSVLPNGSASASGSTLGVSASTSSSTLSSGRTARPASGEAQSSSRISAGYDDQSAAAAGSSSGAGTAQQATHRRVSSSVSSSAGGSRTRRPSTPRTPPSPPTRTSSLRPSSHVQAIHDFDPSIMPTNQSLTHNMYLSFRAGEVIRVHGRDPSGWWDGEVTSPRQEDDDRRIRRGWFPSNYVREVEWDEPRRSESSRSSHRQSSESTNMTSSSPGQTPRGVATLHGGGEGSAAARTIRHTHASHPSNASHVSHHSSQHSHSSSAASHHVRASQIHQRGSTDSTLGAPLSPALQTLLQPVQQSLSLLQSSIQSRRRLHIQPSAAQVISAIRTALLRMDCLSKESKTLAAHPVLAKERRYVLAELSKLVACAKLAGTENVDDESDDNGALESTGKAARSVFASVRRFLLHASEAGVSVAPLEVDSAAEISAVAVEHHSPTTVMSNNPSRMRVRTVSNTGSRIPLKSASVSDLRTAARRQADPPPPLPTSQSAGSGQGSRGAEDTFSPSLGSSSGRSSPVSVRSRRRASSHTRHGRSASFDMTQVETGSPEIDSTDSPAYVEADPPIKHYESGHAIHEAIAIAEDALLSIIASFLGHIHSHQFDSHPSSHAYVIELTRETVDRVRDALTIVEAVGRQAGMLGLSPREVNSLKIARDDLYDAASALVEAAEAVANVPFEKEEMDDIDPILLAEMERRYEEEKDNLLHATTSTLRASTECARVVRLCVPQAAGEPEFDSPNLSAGHGSPSLMSPRQGYAGLGLGIKGPGSLQSLARRATSLNQLHKRYQMDSVRVSAQSKRAEESEDDDDEEVVADSTDEDTTMRGDHHARPNSHPSPASSTPEPHDSTRRSSDVTFQSRSRSTSLSTPVASRVGGHKDSRSPSRSVDLTHDFDLPVRTHSRQSHEKRASSTLVSFGGSSGQTRTSLSQMSSPMPVGSEVQTPGLPDTPISLNSAFPSPSIVNGGEFPMEGGRVVNFTPPTGPTPARPAPPGRSPALPPAGEEKEGGDVRFWVVAHDYDPREVAYNSDGTLVGGTLRVLVEKLTPHDGPPDLHFAAVFWYTFRLFTTPEELLDTFITRFNLTPPPVVAGMGEAQLALWVERKLMPVRLRVYNSIKTWVDLHWRPASDDLVLEKLERFSEEVMLPTIPKMSTRLVETIKERRKSISVPSSGATTPGGRPSSIDRMRNSAITSMIQGAPNTIGQPPTPTIKSTLLSMLSKNPPPTNIPITDFDTLELARQLTIMESKLFANVAPEDLLMTGKKTIPALKALSTLSNQITGWVADSILNEQDAKHRAALVKFYIKLADKCLHLNNFSTLWAVMAGLNSSTILRLKKTWDVLSTKHRLNMDRLRGVIEHTKNHAVYRARLREVTGPCLPFLGLILSDITFTQDGNPNSRPSTLSPELQLVNQDKFAKLGRIAIDFRKYQVPFDLKELEPVQAFLKRVLTERGSGSLDALYRKSLLLEPRQGSERFSSAVEKPGWLRAQLQV</sequence>
<evidence type="ECO:0000256" key="2">
    <source>
        <dbReference type="ARBA" id="ARBA00022658"/>
    </source>
</evidence>
<feature type="compositionally biased region" description="Polar residues" evidence="5">
    <location>
        <begin position="326"/>
        <end position="336"/>
    </location>
</feature>
<keyword evidence="9" id="KW-0131">Cell cycle</keyword>
<dbReference type="GeneID" id="87811910"/>
<evidence type="ECO:0000313" key="9">
    <source>
        <dbReference type="EMBL" id="WOO85245.1"/>
    </source>
</evidence>
<feature type="domain" description="Ras-GEF" evidence="7">
    <location>
        <begin position="1279"/>
        <end position="1513"/>
    </location>
</feature>
<feature type="region of interest" description="Disordered" evidence="5">
    <location>
        <begin position="489"/>
        <end position="612"/>
    </location>
</feature>
<evidence type="ECO:0000259" key="7">
    <source>
        <dbReference type="PROSITE" id="PS50009"/>
    </source>
</evidence>
<feature type="compositionally biased region" description="Basic residues" evidence="5">
    <location>
        <begin position="573"/>
        <end position="586"/>
    </location>
</feature>
<organism evidence="9 10">
    <name type="scientific">Vanrija pseudolonga</name>
    <dbReference type="NCBI Taxonomy" id="143232"/>
    <lineage>
        <taxon>Eukaryota</taxon>
        <taxon>Fungi</taxon>
        <taxon>Dikarya</taxon>
        <taxon>Basidiomycota</taxon>
        <taxon>Agaricomycotina</taxon>
        <taxon>Tremellomycetes</taxon>
        <taxon>Trichosporonales</taxon>
        <taxon>Trichosporonaceae</taxon>
        <taxon>Vanrija</taxon>
    </lineage>
</organism>
<name>A0AAF1BPA0_9TREE</name>
<feature type="region of interest" description="Disordered" evidence="5">
    <location>
        <begin position="1"/>
        <end position="166"/>
    </location>
</feature>
<evidence type="ECO:0000256" key="1">
    <source>
        <dbReference type="ARBA" id="ARBA00022443"/>
    </source>
</evidence>
<feature type="compositionally biased region" description="Low complexity" evidence="5">
    <location>
        <begin position="257"/>
        <end position="266"/>
    </location>
</feature>
<dbReference type="InterPro" id="IPR036964">
    <property type="entry name" value="RASGEF_cat_dom_sf"/>
</dbReference>
<dbReference type="InterPro" id="IPR008937">
    <property type="entry name" value="Ras-like_GEF"/>
</dbReference>
<dbReference type="Gene3D" id="2.30.30.40">
    <property type="entry name" value="SH3 Domains"/>
    <property type="match status" value="1"/>
</dbReference>
<feature type="compositionally biased region" description="Low complexity" evidence="5">
    <location>
        <begin position="61"/>
        <end position="88"/>
    </location>
</feature>
<evidence type="ECO:0000256" key="5">
    <source>
        <dbReference type="SAM" id="MobiDB-lite"/>
    </source>
</evidence>
<dbReference type="InterPro" id="IPR036028">
    <property type="entry name" value="SH3-like_dom_sf"/>
</dbReference>
<dbReference type="EMBL" id="CP086719">
    <property type="protein sequence ID" value="WOO85245.1"/>
    <property type="molecule type" value="Genomic_DNA"/>
</dbReference>
<feature type="compositionally biased region" description="Acidic residues" evidence="5">
    <location>
        <begin position="852"/>
        <end position="869"/>
    </location>
</feature>
<feature type="compositionally biased region" description="Low complexity" evidence="5">
    <location>
        <begin position="13"/>
        <end position="48"/>
    </location>
</feature>
<feature type="compositionally biased region" description="Polar residues" evidence="5">
    <location>
        <begin position="969"/>
        <end position="980"/>
    </location>
</feature>
<feature type="compositionally biased region" description="Pro residues" evidence="5">
    <location>
        <begin position="1028"/>
        <end position="1046"/>
    </location>
</feature>
<dbReference type="InterPro" id="IPR056685">
    <property type="entry name" value="DUF7783"/>
</dbReference>
<dbReference type="PROSITE" id="PS50002">
    <property type="entry name" value="SH3"/>
    <property type="match status" value="1"/>
</dbReference>
<dbReference type="PROSITE" id="PS50212">
    <property type="entry name" value="RASGEF_NTER"/>
    <property type="match status" value="1"/>
</dbReference>
<dbReference type="Pfam" id="PF25006">
    <property type="entry name" value="DUF7783"/>
    <property type="match status" value="1"/>
</dbReference>
<evidence type="ECO:0000259" key="6">
    <source>
        <dbReference type="PROSITE" id="PS50002"/>
    </source>
</evidence>
<dbReference type="Proteomes" id="UP000827549">
    <property type="component" value="Chromosome 6"/>
</dbReference>
<feature type="compositionally biased region" description="Low complexity" evidence="5">
    <location>
        <begin position="557"/>
        <end position="572"/>
    </location>
</feature>
<feature type="compositionally biased region" description="Polar residues" evidence="5">
    <location>
        <begin position="49"/>
        <end position="59"/>
    </location>
</feature>
<dbReference type="Gene3D" id="1.20.870.10">
    <property type="entry name" value="Son of sevenless (SoS) protein Chain: S domain 1"/>
    <property type="match status" value="1"/>
</dbReference>
<feature type="compositionally biased region" description="Polar residues" evidence="5">
    <location>
        <begin position="902"/>
        <end position="918"/>
    </location>
</feature>
<proteinExistence type="predicted"/>
<dbReference type="SUPFAM" id="SSF50044">
    <property type="entry name" value="SH3-domain"/>
    <property type="match status" value="1"/>
</dbReference>
<feature type="domain" description="N-terminal Ras-GEF" evidence="8">
    <location>
        <begin position="1075"/>
        <end position="1209"/>
    </location>
</feature>
<feature type="compositionally biased region" description="Polar residues" evidence="5">
    <location>
        <begin position="490"/>
        <end position="511"/>
    </location>
</feature>
<evidence type="ECO:0000259" key="8">
    <source>
        <dbReference type="PROSITE" id="PS50212"/>
    </source>
</evidence>
<reference evidence="9" key="1">
    <citation type="submission" date="2023-10" db="EMBL/GenBank/DDBJ databases">
        <authorList>
            <person name="Noh H."/>
        </authorList>
    </citation>
    <scope>NUCLEOTIDE SEQUENCE</scope>
    <source>
        <strain evidence="9">DUCC4014</strain>
    </source>
</reference>
<keyword evidence="2 3" id="KW-0344">Guanine-nucleotide releasing factor</keyword>
<feature type="compositionally biased region" description="Basic and acidic residues" evidence="5">
    <location>
        <begin position="924"/>
        <end position="957"/>
    </location>
</feature>
<feature type="region of interest" description="Disordered" evidence="5">
    <location>
        <begin position="240"/>
        <end position="339"/>
    </location>
</feature>
<feature type="compositionally biased region" description="Polar residues" evidence="5">
    <location>
        <begin position="882"/>
        <end position="891"/>
    </location>
</feature>
<feature type="region of interest" description="Disordered" evidence="5">
    <location>
        <begin position="782"/>
        <end position="803"/>
    </location>
</feature>
<dbReference type="PROSITE" id="PS50009">
    <property type="entry name" value="RASGEF_CAT"/>
    <property type="match status" value="1"/>
</dbReference>
<keyword evidence="9" id="KW-0132">Cell division</keyword>
<gene>
    <name evidence="9" type="primary">CDC25_1</name>
    <name evidence="9" type="ORF">LOC62_06G008746</name>
</gene>
<dbReference type="Pfam" id="PF00618">
    <property type="entry name" value="RasGEF_N"/>
    <property type="match status" value="1"/>
</dbReference>
<evidence type="ECO:0000313" key="10">
    <source>
        <dbReference type="Proteomes" id="UP000827549"/>
    </source>
</evidence>
<dbReference type="RefSeq" id="XP_062631271.1">
    <property type="nucleotide sequence ID" value="XM_062775287.1"/>
</dbReference>
<feature type="region of interest" description="Disordered" evidence="5">
    <location>
        <begin position="1208"/>
        <end position="1230"/>
    </location>
</feature>
<dbReference type="GO" id="GO:0051301">
    <property type="term" value="P:cell division"/>
    <property type="evidence" value="ECO:0007669"/>
    <property type="project" value="UniProtKB-KW"/>
</dbReference>
<keyword evidence="1 4" id="KW-0728">SH3 domain</keyword>
<dbReference type="InterPro" id="IPR000651">
    <property type="entry name" value="Ras-like_Gua-exchang_fac_N"/>
</dbReference>
<dbReference type="SMART" id="SM00326">
    <property type="entry name" value="SH3"/>
    <property type="match status" value="1"/>
</dbReference>
<dbReference type="GO" id="GO:0005085">
    <property type="term" value="F:guanyl-nucleotide exchange factor activity"/>
    <property type="evidence" value="ECO:0007669"/>
    <property type="project" value="UniProtKB-KW"/>
</dbReference>
<dbReference type="PANTHER" id="PTHR23113:SF354">
    <property type="entry name" value="BUD SITE SELECTION PROTEIN 5"/>
    <property type="match status" value="1"/>
</dbReference>
<feature type="compositionally biased region" description="Basic and acidic residues" evidence="5">
    <location>
        <begin position="892"/>
        <end position="901"/>
    </location>
</feature>
<evidence type="ECO:0000256" key="3">
    <source>
        <dbReference type="PROSITE-ProRule" id="PRU00168"/>
    </source>
</evidence>
<dbReference type="InterPro" id="IPR001452">
    <property type="entry name" value="SH3_domain"/>
</dbReference>
<dbReference type="CDD" id="cd00155">
    <property type="entry name" value="RasGEF"/>
    <property type="match status" value="1"/>
</dbReference>
<feature type="compositionally biased region" description="Basic and acidic residues" evidence="5">
    <location>
        <begin position="240"/>
        <end position="250"/>
    </location>
</feature>
<dbReference type="Pfam" id="PF07653">
    <property type="entry name" value="SH3_2"/>
    <property type="match status" value="1"/>
</dbReference>